<feature type="chain" id="PRO_5046417682" description="Outer membrane protein assembly factor BamE" evidence="5">
    <location>
        <begin position="22"/>
        <end position="185"/>
    </location>
</feature>
<dbReference type="InterPro" id="IPR026592">
    <property type="entry name" value="BamE"/>
</dbReference>
<keyword evidence="4" id="KW-0449">Lipoprotein</keyword>
<name>A0ABQ2Y1N4_9BURK</name>
<protein>
    <recommendedName>
        <fullName evidence="4">Outer membrane protein assembly factor BamE</fullName>
    </recommendedName>
</protein>
<comment type="caution">
    <text evidence="7">The sequence shown here is derived from an EMBL/GenBank/DDBJ whole genome shotgun (WGS) entry which is preliminary data.</text>
</comment>
<keyword evidence="2 4" id="KW-0472">Membrane</keyword>
<evidence type="ECO:0000256" key="3">
    <source>
        <dbReference type="ARBA" id="ARBA00023237"/>
    </source>
</evidence>
<keyword evidence="1 4" id="KW-0732">Signal</keyword>
<comment type="function">
    <text evidence="4">Part of the outer membrane protein assembly complex, which is involved in assembly and insertion of beta-barrel proteins into the outer membrane.</text>
</comment>
<evidence type="ECO:0000256" key="2">
    <source>
        <dbReference type="ARBA" id="ARBA00023136"/>
    </source>
</evidence>
<accession>A0ABQ2Y1N4</accession>
<dbReference type="InterPro" id="IPR037873">
    <property type="entry name" value="BamE-like"/>
</dbReference>
<organism evidence="7 8">
    <name type="scientific">Undibacterium squillarum</name>
    <dbReference type="NCBI Taxonomy" id="1131567"/>
    <lineage>
        <taxon>Bacteria</taxon>
        <taxon>Pseudomonadati</taxon>
        <taxon>Pseudomonadota</taxon>
        <taxon>Betaproteobacteria</taxon>
        <taxon>Burkholderiales</taxon>
        <taxon>Oxalobacteraceae</taxon>
        <taxon>Undibacterium</taxon>
    </lineage>
</organism>
<keyword evidence="4" id="KW-0564">Palmitate</keyword>
<evidence type="ECO:0000256" key="1">
    <source>
        <dbReference type="ARBA" id="ARBA00022729"/>
    </source>
</evidence>
<evidence type="ECO:0000313" key="7">
    <source>
        <dbReference type="EMBL" id="GGX46034.1"/>
    </source>
</evidence>
<comment type="subcellular location">
    <subcellularLocation>
        <location evidence="4">Cell outer membrane</location>
        <topology evidence="4">Lipid-anchor</topology>
    </subcellularLocation>
</comment>
<dbReference type="Pfam" id="PF04355">
    <property type="entry name" value="BamE"/>
    <property type="match status" value="1"/>
</dbReference>
<dbReference type="PROSITE" id="PS51257">
    <property type="entry name" value="PROKAR_LIPOPROTEIN"/>
    <property type="match status" value="1"/>
</dbReference>
<dbReference type="EMBL" id="BMYU01000006">
    <property type="protein sequence ID" value="GGX46034.1"/>
    <property type="molecule type" value="Genomic_DNA"/>
</dbReference>
<comment type="similarity">
    <text evidence="4">Belongs to the BamE family.</text>
</comment>
<dbReference type="PANTHER" id="PTHR37482:SF1">
    <property type="entry name" value="OUTER MEMBRANE PROTEIN ASSEMBLY FACTOR BAME"/>
    <property type="match status" value="1"/>
</dbReference>
<dbReference type="HAMAP" id="MF_00925">
    <property type="entry name" value="OM_assembly_BamE"/>
    <property type="match status" value="1"/>
</dbReference>
<dbReference type="PANTHER" id="PTHR37482">
    <property type="entry name" value="OUTER MEMBRANE PROTEIN ASSEMBLY FACTOR BAME"/>
    <property type="match status" value="1"/>
</dbReference>
<evidence type="ECO:0000256" key="4">
    <source>
        <dbReference type="HAMAP-Rule" id="MF_00925"/>
    </source>
</evidence>
<comment type="subunit">
    <text evidence="4">Part of the Bam complex.</text>
</comment>
<keyword evidence="8" id="KW-1185">Reference proteome</keyword>
<feature type="signal peptide" evidence="5">
    <location>
        <begin position="1"/>
        <end position="21"/>
    </location>
</feature>
<evidence type="ECO:0000256" key="5">
    <source>
        <dbReference type="SAM" id="SignalP"/>
    </source>
</evidence>
<reference evidence="8" key="1">
    <citation type="journal article" date="2019" name="Int. J. Syst. Evol. Microbiol.">
        <title>The Global Catalogue of Microorganisms (GCM) 10K type strain sequencing project: providing services to taxonomists for standard genome sequencing and annotation.</title>
        <authorList>
            <consortium name="The Broad Institute Genomics Platform"/>
            <consortium name="The Broad Institute Genome Sequencing Center for Infectious Disease"/>
            <person name="Wu L."/>
            <person name="Ma J."/>
        </authorList>
    </citation>
    <scope>NUCLEOTIDE SEQUENCE [LARGE SCALE GENOMIC DNA]</scope>
    <source>
        <strain evidence="8">KCTC 23917</strain>
    </source>
</reference>
<dbReference type="Proteomes" id="UP000653343">
    <property type="component" value="Unassembled WGS sequence"/>
</dbReference>
<evidence type="ECO:0000313" key="8">
    <source>
        <dbReference type="Proteomes" id="UP000653343"/>
    </source>
</evidence>
<gene>
    <name evidence="4" type="primary">bamE</name>
    <name evidence="7" type="ORF">GCM10010946_25670</name>
</gene>
<dbReference type="Gene3D" id="3.30.1450.10">
    <property type="match status" value="1"/>
</dbReference>
<evidence type="ECO:0000259" key="6">
    <source>
        <dbReference type="Pfam" id="PF04355"/>
    </source>
</evidence>
<sequence length="185" mass="20467">MRKLFTGSVSASLGRIAVVLAAVSLGACASRSVQLTDENLKTEAVAGKDGTQVYSPTGTRKFLGFFSPYRIAVQQGNFVSQEMMAQIKEGMNREQVRNVLGTALLTDPFHEDRWDYPFRLMKPNGELIISKVSIHFKNNLVSKFEGGNLPNEQEYLARVTESALAKQRIESVNDIDGKPARKEGK</sequence>
<keyword evidence="3 4" id="KW-0998">Cell outer membrane</keyword>
<dbReference type="RefSeq" id="WP_189357602.1">
    <property type="nucleotide sequence ID" value="NZ_BMYU01000006.1"/>
</dbReference>
<dbReference type="InterPro" id="IPR007450">
    <property type="entry name" value="BamE_dom"/>
</dbReference>
<proteinExistence type="inferred from homology"/>
<feature type="domain" description="Outer membrane protein assembly factor BamE" evidence="6">
    <location>
        <begin position="76"/>
        <end position="145"/>
    </location>
</feature>